<dbReference type="InterPro" id="IPR001279">
    <property type="entry name" value="Metallo-B-lactamas"/>
</dbReference>
<comment type="cofactor">
    <cofactor evidence="1">
        <name>Zn(2+)</name>
        <dbReference type="ChEBI" id="CHEBI:29105"/>
    </cofactor>
</comment>
<dbReference type="Proteomes" id="UP000199356">
    <property type="component" value="Unassembled WGS sequence"/>
</dbReference>
<dbReference type="RefSeq" id="WP_093424770.1">
    <property type="nucleotide sequence ID" value="NZ_FOXA01000022.1"/>
</dbReference>
<organism evidence="7 8">
    <name type="scientific">Tranquillimonas alkanivorans</name>
    <dbReference type="NCBI Taxonomy" id="441119"/>
    <lineage>
        <taxon>Bacteria</taxon>
        <taxon>Pseudomonadati</taxon>
        <taxon>Pseudomonadota</taxon>
        <taxon>Alphaproteobacteria</taxon>
        <taxon>Rhodobacterales</taxon>
        <taxon>Roseobacteraceae</taxon>
        <taxon>Tranquillimonas</taxon>
    </lineage>
</organism>
<dbReference type="CDD" id="cd07729">
    <property type="entry name" value="AHL_lactonase_MBL-fold"/>
    <property type="match status" value="1"/>
</dbReference>
<evidence type="ECO:0000256" key="4">
    <source>
        <dbReference type="ARBA" id="ARBA00022801"/>
    </source>
</evidence>
<keyword evidence="8" id="KW-1185">Reference proteome</keyword>
<evidence type="ECO:0000313" key="8">
    <source>
        <dbReference type="Proteomes" id="UP000199356"/>
    </source>
</evidence>
<gene>
    <name evidence="7" type="ORF">SAMN04488047_12210</name>
</gene>
<protein>
    <submittedName>
        <fullName evidence="7">N-acyl homoserine lactone hydrolase</fullName>
    </submittedName>
</protein>
<dbReference type="GO" id="GO:0016787">
    <property type="term" value="F:hydrolase activity"/>
    <property type="evidence" value="ECO:0007669"/>
    <property type="project" value="UniProtKB-KW"/>
</dbReference>
<evidence type="ECO:0000256" key="1">
    <source>
        <dbReference type="ARBA" id="ARBA00001947"/>
    </source>
</evidence>
<evidence type="ECO:0000256" key="2">
    <source>
        <dbReference type="ARBA" id="ARBA00007749"/>
    </source>
</evidence>
<dbReference type="InterPro" id="IPR051013">
    <property type="entry name" value="MBL_superfamily_lactonases"/>
</dbReference>
<evidence type="ECO:0000256" key="5">
    <source>
        <dbReference type="ARBA" id="ARBA00022833"/>
    </source>
</evidence>
<dbReference type="Gene3D" id="3.60.15.10">
    <property type="entry name" value="Ribonuclease Z/Hydroxyacylglutathione hydrolase-like"/>
    <property type="match status" value="1"/>
</dbReference>
<dbReference type="PANTHER" id="PTHR42978:SF2">
    <property type="entry name" value="102 KBASES UNSTABLE REGION: FROM 1 TO 119443"/>
    <property type="match status" value="1"/>
</dbReference>
<dbReference type="SUPFAM" id="SSF56281">
    <property type="entry name" value="Metallo-hydrolase/oxidoreductase"/>
    <property type="match status" value="1"/>
</dbReference>
<proteinExistence type="inferred from homology"/>
<evidence type="ECO:0000256" key="3">
    <source>
        <dbReference type="ARBA" id="ARBA00022723"/>
    </source>
</evidence>
<sequence>MDELKLLKGRPERLYVLDFGFFRVHAGPRDIGIVGFLVTTDAGERVLIDSGFPAKYAEDADRATEEDALGAFGNVLSLTHENLPKGQLAKACVRPEDIDLFILTHTHIDHLGGLFDFPQAPMLISERERALPKPLYWTGGQPWDWPEREYVTLADDTRIGPGFEVLQAPGHAPGQLAMMIELPNTGPVLIVSDAISRPSEIEERFDTAPDPELALDSARRLMRLAEERGAFVIYGHGPEQWPELRKAPEFYD</sequence>
<dbReference type="AlphaFoldDB" id="A0A1I5UMJ1"/>
<dbReference type="SMART" id="SM00849">
    <property type="entry name" value="Lactamase_B"/>
    <property type="match status" value="1"/>
</dbReference>
<dbReference type="Pfam" id="PF00753">
    <property type="entry name" value="Lactamase_B"/>
    <property type="match status" value="1"/>
</dbReference>
<keyword evidence="5" id="KW-0862">Zinc</keyword>
<evidence type="ECO:0000313" key="7">
    <source>
        <dbReference type="EMBL" id="SFP96455.1"/>
    </source>
</evidence>
<keyword evidence="4 7" id="KW-0378">Hydrolase</keyword>
<keyword evidence="3" id="KW-0479">Metal-binding</keyword>
<dbReference type="OrthoDB" id="9773738at2"/>
<name>A0A1I5UMJ1_9RHOB</name>
<dbReference type="EMBL" id="FOXA01000022">
    <property type="protein sequence ID" value="SFP96455.1"/>
    <property type="molecule type" value="Genomic_DNA"/>
</dbReference>
<dbReference type="STRING" id="441119.SAMN04488047_12210"/>
<dbReference type="GO" id="GO:0046872">
    <property type="term" value="F:metal ion binding"/>
    <property type="evidence" value="ECO:0007669"/>
    <property type="project" value="UniProtKB-KW"/>
</dbReference>
<dbReference type="InterPro" id="IPR036866">
    <property type="entry name" value="RibonucZ/Hydroxyglut_hydro"/>
</dbReference>
<accession>A0A1I5UMJ1</accession>
<feature type="domain" description="Metallo-beta-lactamase" evidence="6">
    <location>
        <begin position="32"/>
        <end position="236"/>
    </location>
</feature>
<comment type="similarity">
    <text evidence="2">Belongs to the metallo-beta-lactamase superfamily.</text>
</comment>
<reference evidence="7 8" key="1">
    <citation type="submission" date="2016-10" db="EMBL/GenBank/DDBJ databases">
        <authorList>
            <person name="de Groot N.N."/>
        </authorList>
    </citation>
    <scope>NUCLEOTIDE SEQUENCE [LARGE SCALE GENOMIC DNA]</scope>
    <source>
        <strain evidence="7 8">DSM 19547</strain>
    </source>
</reference>
<evidence type="ECO:0000259" key="6">
    <source>
        <dbReference type="SMART" id="SM00849"/>
    </source>
</evidence>
<dbReference type="PANTHER" id="PTHR42978">
    <property type="entry name" value="QUORUM-QUENCHING LACTONASE YTNP-RELATED-RELATED"/>
    <property type="match status" value="1"/>
</dbReference>